<evidence type="ECO:0000256" key="3">
    <source>
        <dbReference type="ARBA" id="ARBA00023004"/>
    </source>
</evidence>
<dbReference type="InterPro" id="IPR004843">
    <property type="entry name" value="Calcineurin-like_PHP"/>
</dbReference>
<dbReference type="AlphaFoldDB" id="A0A858R5K3"/>
<evidence type="ECO:0000256" key="4">
    <source>
        <dbReference type="ARBA" id="ARBA00025742"/>
    </source>
</evidence>
<dbReference type="SUPFAM" id="SSF56300">
    <property type="entry name" value="Metallo-dependent phosphatases"/>
    <property type="match status" value="1"/>
</dbReference>
<sequence>MVAFRFAHLSDPHLPLVPGETKASHLFSKRALGFLSWQRKRRRIHSPAMLARLVEDVRAAAPDHVAVTGDLANIAMAGEFARGRDWLRSLGNAEAVTVIPGNHDTLVPFPWDEGLGLWTPWMAADPGQEGEGPFPAVRVRGPVAFVCLNSGLPTPPLLATGRLGPAQIRAARDRLESLGRQGLFRVVLVHHPVASGVISPRKALSDQQDFRAMLAGVGAELVLHGHAHRSCFSTVPGPSGPIPCLGVPSASSAPSRRRADSHKDEPARWHLLSVARTAEGWRLTVTARGPKASDGGFGTLGEYVMDLPAAAALPSALSSAA</sequence>
<organism evidence="7 8">
    <name type="scientific">Aerophototrophica crusticola</name>
    <dbReference type="NCBI Taxonomy" id="1709002"/>
    <lineage>
        <taxon>Bacteria</taxon>
        <taxon>Pseudomonadati</taxon>
        <taxon>Pseudomonadota</taxon>
        <taxon>Alphaproteobacteria</taxon>
        <taxon>Rhodospirillales</taxon>
        <taxon>Rhodospirillaceae</taxon>
        <taxon>Aerophototrophica</taxon>
    </lineage>
</organism>
<evidence type="ECO:0000256" key="1">
    <source>
        <dbReference type="ARBA" id="ARBA00022723"/>
    </source>
</evidence>
<gene>
    <name evidence="7" type="ORF">HHL28_04605</name>
</gene>
<dbReference type="GO" id="GO:0016787">
    <property type="term" value="F:hydrolase activity"/>
    <property type="evidence" value="ECO:0007669"/>
    <property type="project" value="UniProtKB-KW"/>
</dbReference>
<keyword evidence="3" id="KW-0408">Iron</keyword>
<name>A0A858R5K3_9PROT</name>
<keyword evidence="2" id="KW-0378">Hydrolase</keyword>
<evidence type="ECO:0000313" key="8">
    <source>
        <dbReference type="Proteomes" id="UP000501891"/>
    </source>
</evidence>
<dbReference type="InterPro" id="IPR050884">
    <property type="entry name" value="CNP_phosphodiesterase-III"/>
</dbReference>
<dbReference type="Gene3D" id="3.60.21.10">
    <property type="match status" value="1"/>
</dbReference>
<proteinExistence type="inferred from homology"/>
<comment type="similarity">
    <text evidence="4">Belongs to the cyclic nucleotide phosphodiesterase class-III family.</text>
</comment>
<dbReference type="PANTHER" id="PTHR42988">
    <property type="entry name" value="PHOSPHOHYDROLASE"/>
    <property type="match status" value="1"/>
</dbReference>
<evidence type="ECO:0000313" key="7">
    <source>
        <dbReference type="EMBL" id="QJE72473.1"/>
    </source>
</evidence>
<keyword evidence="8" id="KW-1185">Reference proteome</keyword>
<evidence type="ECO:0000259" key="6">
    <source>
        <dbReference type="Pfam" id="PF00149"/>
    </source>
</evidence>
<dbReference type="KEGG" id="acru:HHL28_04605"/>
<protein>
    <submittedName>
        <fullName evidence="7">Metallophosphoesterase</fullName>
    </submittedName>
</protein>
<dbReference type="InterPro" id="IPR029052">
    <property type="entry name" value="Metallo-depent_PP-like"/>
</dbReference>
<feature type="domain" description="Calcineurin-like phosphoesterase" evidence="6">
    <location>
        <begin position="4"/>
        <end position="229"/>
    </location>
</feature>
<feature type="region of interest" description="Disordered" evidence="5">
    <location>
        <begin position="247"/>
        <end position="266"/>
    </location>
</feature>
<evidence type="ECO:0000256" key="2">
    <source>
        <dbReference type="ARBA" id="ARBA00022801"/>
    </source>
</evidence>
<dbReference type="EMBL" id="CP051775">
    <property type="protein sequence ID" value="QJE72473.1"/>
    <property type="molecule type" value="Genomic_DNA"/>
</dbReference>
<reference evidence="7" key="1">
    <citation type="submission" date="2020-04" db="EMBL/GenBank/DDBJ databases">
        <title>A desert anoxygenic phototrophic bacterium fixes CO2 using RubisCO under aerobic conditions.</title>
        <authorList>
            <person name="Tang K."/>
        </authorList>
    </citation>
    <scope>NUCLEOTIDE SEQUENCE [LARGE SCALE GENOMIC DNA]</scope>
    <source>
        <strain evidence="7">MIMtkB3</strain>
    </source>
</reference>
<dbReference type="GO" id="GO:0046872">
    <property type="term" value="F:metal ion binding"/>
    <property type="evidence" value="ECO:0007669"/>
    <property type="project" value="UniProtKB-KW"/>
</dbReference>
<dbReference type="Proteomes" id="UP000501891">
    <property type="component" value="Chromosome"/>
</dbReference>
<dbReference type="PANTHER" id="PTHR42988:SF2">
    <property type="entry name" value="CYCLIC NUCLEOTIDE PHOSPHODIESTERASE CBUA0032-RELATED"/>
    <property type="match status" value="1"/>
</dbReference>
<keyword evidence="1" id="KW-0479">Metal-binding</keyword>
<feature type="compositionally biased region" description="Basic and acidic residues" evidence="5">
    <location>
        <begin position="257"/>
        <end position="266"/>
    </location>
</feature>
<dbReference type="Pfam" id="PF00149">
    <property type="entry name" value="Metallophos"/>
    <property type="match status" value="1"/>
</dbReference>
<accession>A0A858R5K3</accession>
<evidence type="ECO:0000256" key="5">
    <source>
        <dbReference type="SAM" id="MobiDB-lite"/>
    </source>
</evidence>